<reference evidence="2 3" key="1">
    <citation type="submission" date="2022-01" db="EMBL/GenBank/DDBJ databases">
        <title>A chromosomal length assembly of Cordylochernes scorpioides.</title>
        <authorList>
            <person name="Zeh D."/>
            <person name="Zeh J."/>
        </authorList>
    </citation>
    <scope>NUCLEOTIDE SEQUENCE [LARGE SCALE GENOMIC DNA]</scope>
    <source>
        <strain evidence="2">IN4F17</strain>
        <tissue evidence="2">Whole Body</tissue>
    </source>
</reference>
<dbReference type="Proteomes" id="UP001235939">
    <property type="component" value="Chromosome 08"/>
</dbReference>
<organism evidence="2 3">
    <name type="scientific">Cordylochernes scorpioides</name>
    <dbReference type="NCBI Taxonomy" id="51811"/>
    <lineage>
        <taxon>Eukaryota</taxon>
        <taxon>Metazoa</taxon>
        <taxon>Ecdysozoa</taxon>
        <taxon>Arthropoda</taxon>
        <taxon>Chelicerata</taxon>
        <taxon>Arachnida</taxon>
        <taxon>Pseudoscorpiones</taxon>
        <taxon>Cheliferoidea</taxon>
        <taxon>Chernetidae</taxon>
        <taxon>Cordylochernes</taxon>
    </lineage>
</organism>
<dbReference type="EMBL" id="CP092870">
    <property type="protein sequence ID" value="UYV71283.1"/>
    <property type="molecule type" value="Genomic_DNA"/>
</dbReference>
<sequence length="138" mass="15267">MVLCPENKQEEQPHQKYWGISLDQDLVETIFSLYPEWLEEAAMSTDHQQLLLLGGSVVDQSSLDMGRNKESLKLRLMLRRPITQLVEQGIIPYGGPAETQDPEAAGQTTAHQAAHPGRHQRGPQPTGQTETAQEGPAS</sequence>
<evidence type="ECO:0000313" key="2">
    <source>
        <dbReference type="EMBL" id="UYV71283.1"/>
    </source>
</evidence>
<feature type="region of interest" description="Disordered" evidence="1">
    <location>
        <begin position="92"/>
        <end position="138"/>
    </location>
</feature>
<feature type="compositionally biased region" description="Polar residues" evidence="1">
    <location>
        <begin position="123"/>
        <end position="132"/>
    </location>
</feature>
<protein>
    <submittedName>
        <fullName evidence="2">MKL2</fullName>
    </submittedName>
</protein>
<gene>
    <name evidence="2" type="ORF">LAZ67_8002492</name>
</gene>
<evidence type="ECO:0000256" key="1">
    <source>
        <dbReference type="SAM" id="MobiDB-lite"/>
    </source>
</evidence>
<feature type="compositionally biased region" description="Low complexity" evidence="1">
    <location>
        <begin position="104"/>
        <end position="115"/>
    </location>
</feature>
<evidence type="ECO:0000313" key="3">
    <source>
        <dbReference type="Proteomes" id="UP001235939"/>
    </source>
</evidence>
<accession>A0ABY6KR11</accession>
<proteinExistence type="predicted"/>
<keyword evidence="3" id="KW-1185">Reference proteome</keyword>
<name>A0ABY6KR11_9ARAC</name>
<dbReference type="Gene3D" id="6.10.140.2040">
    <property type="match status" value="1"/>
</dbReference>